<gene>
    <name evidence="9" type="ORF">T190115A13A_250017</name>
</gene>
<dbReference type="Gene3D" id="2.40.10.350">
    <property type="entry name" value="Rod shape-determining protein MreC, domain 2"/>
    <property type="match status" value="1"/>
</dbReference>
<dbReference type="PIRSF" id="PIRSF038471">
    <property type="entry name" value="MreC"/>
    <property type="match status" value="1"/>
</dbReference>
<dbReference type="EMBL" id="CAXJRC010000017">
    <property type="protein sequence ID" value="CAL2106586.1"/>
    <property type="molecule type" value="Genomic_DNA"/>
</dbReference>
<reference evidence="9 10" key="1">
    <citation type="submission" date="2024-05" db="EMBL/GenBank/DDBJ databases">
        <authorList>
            <person name="Duchaud E."/>
        </authorList>
    </citation>
    <scope>NUCLEOTIDE SEQUENCE [LARGE SCALE GENOMIC DNA]</scope>
    <source>
        <strain evidence="9">Ena-SAMPLE-TAB-13-05-2024-13:56:06:370-140305</strain>
    </source>
</reference>
<feature type="transmembrane region" description="Helical" evidence="7">
    <location>
        <begin position="13"/>
        <end position="30"/>
    </location>
</feature>
<keyword evidence="3 5" id="KW-0133">Cell shape</keyword>
<dbReference type="InterPro" id="IPR055342">
    <property type="entry name" value="MreC_beta-barrel_core"/>
</dbReference>
<dbReference type="Gene3D" id="2.40.10.340">
    <property type="entry name" value="Rod shape-determining protein MreC, domain 1"/>
    <property type="match status" value="1"/>
</dbReference>
<evidence type="ECO:0000256" key="5">
    <source>
        <dbReference type="PIRNR" id="PIRNR038471"/>
    </source>
</evidence>
<dbReference type="InterPro" id="IPR007221">
    <property type="entry name" value="MreC"/>
</dbReference>
<protein>
    <recommendedName>
        <fullName evidence="2 5">Cell shape-determining protein MreC</fullName>
    </recommendedName>
    <alternativeName>
        <fullName evidence="4 5">Cell shape protein MreC</fullName>
    </alternativeName>
</protein>
<evidence type="ECO:0000256" key="2">
    <source>
        <dbReference type="ARBA" id="ARBA00013855"/>
    </source>
</evidence>
<evidence type="ECO:0000259" key="8">
    <source>
        <dbReference type="Pfam" id="PF04085"/>
    </source>
</evidence>
<dbReference type="InterPro" id="IPR042177">
    <property type="entry name" value="Cell/Rod_1"/>
</dbReference>
<dbReference type="NCBIfam" id="NF010532">
    <property type="entry name" value="PRK13922.9-3"/>
    <property type="match status" value="1"/>
</dbReference>
<evidence type="ECO:0000256" key="3">
    <source>
        <dbReference type="ARBA" id="ARBA00022960"/>
    </source>
</evidence>
<dbReference type="InterPro" id="IPR042175">
    <property type="entry name" value="Cell/Rod_MreC_2"/>
</dbReference>
<keyword evidence="7" id="KW-0812">Transmembrane</keyword>
<evidence type="ECO:0000256" key="4">
    <source>
        <dbReference type="ARBA" id="ARBA00032089"/>
    </source>
</evidence>
<evidence type="ECO:0000256" key="1">
    <source>
        <dbReference type="ARBA" id="ARBA00009369"/>
    </source>
</evidence>
<evidence type="ECO:0000256" key="6">
    <source>
        <dbReference type="SAM" id="Coils"/>
    </source>
</evidence>
<dbReference type="Proteomes" id="UP001497602">
    <property type="component" value="Unassembled WGS sequence"/>
</dbReference>
<keyword evidence="7" id="KW-1133">Transmembrane helix</keyword>
<feature type="domain" description="Rod shape-determining protein MreC beta-barrel core" evidence="8">
    <location>
        <begin position="113"/>
        <end position="260"/>
    </location>
</feature>
<proteinExistence type="inferred from homology"/>
<keyword evidence="10" id="KW-1185">Reference proteome</keyword>
<accession>A0ABM9PLM1</accession>
<keyword evidence="6" id="KW-0175">Coiled coil</keyword>
<comment type="caution">
    <text evidence="9">The sequence shown here is derived from an EMBL/GenBank/DDBJ whole genome shotgun (WGS) entry which is preliminary data.</text>
</comment>
<dbReference type="PANTHER" id="PTHR34138:SF1">
    <property type="entry name" value="CELL SHAPE-DETERMINING PROTEIN MREC"/>
    <property type="match status" value="1"/>
</dbReference>
<sequence length="275" mass="31613">MQQLIYFLQKYKYLLYFLLLEIIAVALIINNHSFHKSKFISSANAISGGLFKKVNSIREYTSLKKENNLLLEENKKLKNQLEELRVKNDTVSDFVEVDSLKYHQKYFYIDGKVIDNNYHLTYNFLTINRGKKHNISPEMAVVNSKGIIGITEEVSENYARVQSILNKDSKVNARFKNNPHYGSLEWNGKDYNVVQLTDIPRQARFQVGDTIITDGKSAIFPEGIPVGVVKNIPQKITAKNTIDIQLFNDMSSIGSIYIIKNFHKSEIKALNNQNE</sequence>
<dbReference type="RefSeq" id="WP_348702991.1">
    <property type="nucleotide sequence ID" value="NZ_CAXIYA010000010.1"/>
</dbReference>
<feature type="coiled-coil region" evidence="6">
    <location>
        <begin position="60"/>
        <end position="87"/>
    </location>
</feature>
<evidence type="ECO:0000256" key="7">
    <source>
        <dbReference type="SAM" id="Phobius"/>
    </source>
</evidence>
<keyword evidence="7" id="KW-0472">Membrane</keyword>
<evidence type="ECO:0000313" key="10">
    <source>
        <dbReference type="Proteomes" id="UP001497602"/>
    </source>
</evidence>
<comment type="similarity">
    <text evidence="1 5">Belongs to the MreC family.</text>
</comment>
<dbReference type="Pfam" id="PF04085">
    <property type="entry name" value="MreC"/>
    <property type="match status" value="1"/>
</dbReference>
<dbReference type="PANTHER" id="PTHR34138">
    <property type="entry name" value="CELL SHAPE-DETERMINING PROTEIN MREC"/>
    <property type="match status" value="1"/>
</dbReference>
<comment type="function">
    <text evidence="5">Involved in formation and maintenance of cell shape.</text>
</comment>
<name>A0ABM9PLM1_9FLAO</name>
<evidence type="ECO:0000313" key="9">
    <source>
        <dbReference type="EMBL" id="CAL2106586.1"/>
    </source>
</evidence>
<organism evidence="9 10">
    <name type="scientific">Tenacibaculum vairaonense</name>
    <dbReference type="NCBI Taxonomy" id="3137860"/>
    <lineage>
        <taxon>Bacteria</taxon>
        <taxon>Pseudomonadati</taxon>
        <taxon>Bacteroidota</taxon>
        <taxon>Flavobacteriia</taxon>
        <taxon>Flavobacteriales</taxon>
        <taxon>Flavobacteriaceae</taxon>
        <taxon>Tenacibaculum</taxon>
    </lineage>
</organism>